<dbReference type="InterPro" id="IPR050795">
    <property type="entry name" value="Asn_Synthetase"/>
</dbReference>
<evidence type="ECO:0000259" key="3">
    <source>
        <dbReference type="Pfam" id="PF00733"/>
    </source>
</evidence>
<reference evidence="4" key="1">
    <citation type="submission" date="2016-06" db="UniProtKB">
        <authorList>
            <consortium name="WormBaseParasite"/>
        </authorList>
    </citation>
    <scope>IDENTIFICATION</scope>
</reference>
<dbReference type="Pfam" id="PF00733">
    <property type="entry name" value="Asn_synthase"/>
    <property type="match status" value="1"/>
</dbReference>
<dbReference type="AlphaFoldDB" id="A0A183EZF6"/>
<evidence type="ECO:0000313" key="4">
    <source>
        <dbReference type="WBParaSite" id="GPUH_0002637701-mRNA-1"/>
    </source>
</evidence>
<organism evidence="4">
    <name type="scientific">Gongylonema pulchrum</name>
    <dbReference type="NCBI Taxonomy" id="637853"/>
    <lineage>
        <taxon>Eukaryota</taxon>
        <taxon>Metazoa</taxon>
        <taxon>Ecdysozoa</taxon>
        <taxon>Nematoda</taxon>
        <taxon>Chromadorea</taxon>
        <taxon>Rhabditida</taxon>
        <taxon>Spirurina</taxon>
        <taxon>Spiruromorpha</taxon>
        <taxon>Spiruroidea</taxon>
        <taxon>Gongylonematidae</taxon>
        <taxon>Gongylonema</taxon>
    </lineage>
</organism>
<accession>A0A183EZF6</accession>
<evidence type="ECO:0000256" key="1">
    <source>
        <dbReference type="ARBA" id="ARBA00022741"/>
    </source>
</evidence>
<dbReference type="GO" id="GO:0005524">
    <property type="term" value="F:ATP binding"/>
    <property type="evidence" value="ECO:0007669"/>
    <property type="project" value="UniProtKB-KW"/>
</dbReference>
<dbReference type="GO" id="GO:0005829">
    <property type="term" value="C:cytosol"/>
    <property type="evidence" value="ECO:0007669"/>
    <property type="project" value="TreeGrafter"/>
</dbReference>
<keyword evidence="1" id="KW-0547">Nucleotide-binding</keyword>
<dbReference type="WBParaSite" id="GPUH_0002637701-mRNA-1">
    <property type="protein sequence ID" value="GPUH_0002637701-mRNA-1"/>
    <property type="gene ID" value="GPUH_0002637701"/>
</dbReference>
<keyword evidence="2" id="KW-0067">ATP-binding</keyword>
<dbReference type="CDD" id="cd01991">
    <property type="entry name" value="Asn_synthase_B_C"/>
    <property type="match status" value="1"/>
</dbReference>
<dbReference type="SUPFAM" id="SSF52402">
    <property type="entry name" value="Adenine nucleotide alpha hydrolases-like"/>
    <property type="match status" value="1"/>
</dbReference>
<proteinExistence type="predicted"/>
<protein>
    <submittedName>
        <fullName evidence="4">Asparagine synthetase domain-containing protein</fullName>
    </submittedName>
</protein>
<dbReference type="GO" id="GO:0004066">
    <property type="term" value="F:asparagine synthase (glutamine-hydrolyzing) activity"/>
    <property type="evidence" value="ECO:0007669"/>
    <property type="project" value="InterPro"/>
</dbReference>
<feature type="domain" description="Asparagine synthetase" evidence="3">
    <location>
        <begin position="4"/>
        <end position="108"/>
    </location>
</feature>
<evidence type="ECO:0000256" key="2">
    <source>
        <dbReference type="ARBA" id="ARBA00022840"/>
    </source>
</evidence>
<sequence>LLSTADCLRADKSCMANSVEVRVPFLDKSFLDTAILTRARHKRPKLQDGQQIEKWILRTAFDTPENPYLPENILWRQKEQFSDGVGYKWIDELIDHCAQQVTDDQETETLDRS</sequence>
<dbReference type="PANTHER" id="PTHR11772">
    <property type="entry name" value="ASPARAGINE SYNTHETASE"/>
    <property type="match status" value="1"/>
</dbReference>
<dbReference type="InterPro" id="IPR001962">
    <property type="entry name" value="Asn_synthase"/>
</dbReference>
<dbReference type="PANTHER" id="PTHR11772:SF2">
    <property type="entry name" value="ASPARAGINE SYNTHETASE [GLUTAMINE-HYDROLYZING]"/>
    <property type="match status" value="1"/>
</dbReference>
<dbReference type="Gene3D" id="3.40.50.620">
    <property type="entry name" value="HUPs"/>
    <property type="match status" value="1"/>
</dbReference>
<name>A0A183EZF6_9BILA</name>
<dbReference type="InterPro" id="IPR014729">
    <property type="entry name" value="Rossmann-like_a/b/a_fold"/>
</dbReference>
<dbReference type="GO" id="GO:0006529">
    <property type="term" value="P:asparagine biosynthetic process"/>
    <property type="evidence" value="ECO:0007669"/>
    <property type="project" value="InterPro"/>
</dbReference>